<dbReference type="InterPro" id="IPR038770">
    <property type="entry name" value="Na+/solute_symporter_sf"/>
</dbReference>
<comment type="subcellular location">
    <subcellularLocation>
        <location evidence="1">Membrane</location>
        <topology evidence="1">Multi-pass membrane protein</topology>
    </subcellularLocation>
</comment>
<keyword evidence="5 7" id="KW-1133">Transmembrane helix</keyword>
<proteinExistence type="inferred from homology"/>
<evidence type="ECO:0000259" key="8">
    <source>
        <dbReference type="Pfam" id="PF00999"/>
    </source>
</evidence>
<reference evidence="9 10" key="1">
    <citation type="submission" date="2021-01" db="EMBL/GenBank/DDBJ databases">
        <title>Whole genome shotgun sequence of Catellatospora chokoriensis NBRC 107358.</title>
        <authorList>
            <person name="Komaki H."/>
            <person name="Tamura T."/>
        </authorList>
    </citation>
    <scope>NUCLEOTIDE SEQUENCE [LARGE SCALE GENOMIC DNA]</scope>
    <source>
        <strain evidence="9 10">NBRC 107358</strain>
    </source>
</reference>
<evidence type="ECO:0000313" key="9">
    <source>
        <dbReference type="EMBL" id="GIF94641.1"/>
    </source>
</evidence>
<evidence type="ECO:0000256" key="4">
    <source>
        <dbReference type="ARBA" id="ARBA00022692"/>
    </source>
</evidence>
<feature type="domain" description="Cation/H+ exchanger transmembrane" evidence="8">
    <location>
        <begin position="17"/>
        <end position="374"/>
    </location>
</feature>
<dbReference type="AlphaFoldDB" id="A0A8J3K0V7"/>
<organism evidence="9 10">
    <name type="scientific">Catellatospora chokoriensis</name>
    <dbReference type="NCBI Taxonomy" id="310353"/>
    <lineage>
        <taxon>Bacteria</taxon>
        <taxon>Bacillati</taxon>
        <taxon>Actinomycetota</taxon>
        <taxon>Actinomycetes</taxon>
        <taxon>Micromonosporales</taxon>
        <taxon>Micromonosporaceae</taxon>
        <taxon>Catellatospora</taxon>
    </lineage>
</organism>
<keyword evidence="3" id="KW-0813">Transport</keyword>
<feature type="transmembrane region" description="Helical" evidence="7">
    <location>
        <begin position="36"/>
        <end position="55"/>
    </location>
</feature>
<dbReference type="PANTHER" id="PTHR42751:SF6">
    <property type="entry name" value="CONSERVED INTEGRAL MEMBRANE TRANSPORT PROTEIN-RELATED"/>
    <property type="match status" value="1"/>
</dbReference>
<keyword evidence="4 7" id="KW-0812">Transmembrane</keyword>
<dbReference type="GO" id="GO:0016020">
    <property type="term" value="C:membrane"/>
    <property type="evidence" value="ECO:0007669"/>
    <property type="project" value="UniProtKB-SubCell"/>
</dbReference>
<evidence type="ECO:0000256" key="1">
    <source>
        <dbReference type="ARBA" id="ARBA00004141"/>
    </source>
</evidence>
<comment type="similarity">
    <text evidence="2">Belongs to the monovalent cation:proton antiporter 2 (CPA2) transporter (TC 2.A.37) family.</text>
</comment>
<feature type="transmembrane region" description="Helical" evidence="7">
    <location>
        <begin position="287"/>
        <end position="312"/>
    </location>
</feature>
<feature type="transmembrane region" description="Helical" evidence="7">
    <location>
        <begin position="222"/>
        <end position="250"/>
    </location>
</feature>
<evidence type="ECO:0000256" key="7">
    <source>
        <dbReference type="SAM" id="Phobius"/>
    </source>
</evidence>
<gene>
    <name evidence="9" type="ORF">Cch02nite_80850</name>
</gene>
<feature type="transmembrane region" description="Helical" evidence="7">
    <location>
        <begin position="61"/>
        <end position="83"/>
    </location>
</feature>
<feature type="transmembrane region" description="Helical" evidence="7">
    <location>
        <begin position="104"/>
        <end position="129"/>
    </location>
</feature>
<name>A0A8J3K0V7_9ACTN</name>
<dbReference type="InterPro" id="IPR006153">
    <property type="entry name" value="Cation/H_exchanger_TM"/>
</dbReference>
<dbReference type="GO" id="GO:0015297">
    <property type="term" value="F:antiporter activity"/>
    <property type="evidence" value="ECO:0007669"/>
    <property type="project" value="InterPro"/>
</dbReference>
<feature type="transmembrane region" description="Helical" evidence="7">
    <location>
        <begin position="6"/>
        <end position="24"/>
    </location>
</feature>
<dbReference type="Gene3D" id="1.20.1530.20">
    <property type="match status" value="1"/>
</dbReference>
<dbReference type="RefSeq" id="WP_144121017.1">
    <property type="nucleotide sequence ID" value="NZ_BAAALB010000041.1"/>
</dbReference>
<feature type="transmembrane region" description="Helical" evidence="7">
    <location>
        <begin position="262"/>
        <end position="281"/>
    </location>
</feature>
<evidence type="ECO:0000256" key="6">
    <source>
        <dbReference type="ARBA" id="ARBA00023136"/>
    </source>
</evidence>
<feature type="transmembrane region" description="Helical" evidence="7">
    <location>
        <begin position="355"/>
        <end position="374"/>
    </location>
</feature>
<dbReference type="Pfam" id="PF00999">
    <property type="entry name" value="Na_H_Exchanger"/>
    <property type="match status" value="1"/>
</dbReference>
<feature type="transmembrane region" description="Helical" evidence="7">
    <location>
        <begin position="324"/>
        <end position="343"/>
    </location>
</feature>
<accession>A0A8J3K0V7</accession>
<keyword evidence="10" id="KW-1185">Reference proteome</keyword>
<feature type="transmembrane region" description="Helical" evidence="7">
    <location>
        <begin position="149"/>
        <end position="174"/>
    </location>
</feature>
<evidence type="ECO:0000256" key="3">
    <source>
        <dbReference type="ARBA" id="ARBA00022448"/>
    </source>
</evidence>
<protein>
    <submittedName>
        <fullName evidence="9">Potassium transporter</fullName>
    </submittedName>
</protein>
<keyword evidence="6 7" id="KW-0472">Membrane</keyword>
<sequence length="384" mass="38648">MHTSTALLIELGVVLAALSVLAGLARRVGLSPVPLYLLAGLCLGPGGIAPVPAAGGFVQTGAALGVVLLLLALGLEFTAAEFADSARRHLPSAGVDLALNAAPGLVLGWVAGAGLTATLALAGITWISSSGIAARLLGDLDRLGNRETPAVLSVLVLEDVAVAVYLPLLAVLAAGGSWWHAAAAAATAAGALILAFTASYRFGGGLARVVHSTDPEQLLLRVFGLTLLVAGLAELVNASAAVGAFLFGLALTGQVADRTRRVIAPLRDLFATVFFFGIGLSVDPSDIVPVLPVALAVAAVGTATKMATGWFAAARDGAGTWARLRAGSALIARGEFSLVIASLPASVTHPRLGPFTAAFVIVAAIAGPVIARLVDVVEARARVR</sequence>
<dbReference type="EMBL" id="BONG01000108">
    <property type="protein sequence ID" value="GIF94641.1"/>
    <property type="molecule type" value="Genomic_DNA"/>
</dbReference>
<evidence type="ECO:0000256" key="2">
    <source>
        <dbReference type="ARBA" id="ARBA00005551"/>
    </source>
</evidence>
<dbReference type="Proteomes" id="UP000619293">
    <property type="component" value="Unassembled WGS sequence"/>
</dbReference>
<evidence type="ECO:0000313" key="10">
    <source>
        <dbReference type="Proteomes" id="UP000619293"/>
    </source>
</evidence>
<dbReference type="PANTHER" id="PTHR42751">
    <property type="entry name" value="SODIUM/HYDROGEN EXCHANGER FAMILY/TRKA DOMAIN PROTEIN"/>
    <property type="match status" value="1"/>
</dbReference>
<evidence type="ECO:0000256" key="5">
    <source>
        <dbReference type="ARBA" id="ARBA00022989"/>
    </source>
</evidence>
<feature type="transmembrane region" description="Helical" evidence="7">
    <location>
        <begin position="181"/>
        <end position="202"/>
    </location>
</feature>
<comment type="caution">
    <text evidence="9">The sequence shown here is derived from an EMBL/GenBank/DDBJ whole genome shotgun (WGS) entry which is preliminary data.</text>
</comment>
<dbReference type="GO" id="GO:1902600">
    <property type="term" value="P:proton transmembrane transport"/>
    <property type="evidence" value="ECO:0007669"/>
    <property type="project" value="InterPro"/>
</dbReference>